<feature type="region of interest" description="Disordered" evidence="1">
    <location>
        <begin position="1"/>
        <end position="79"/>
    </location>
</feature>
<keyword evidence="3" id="KW-1185">Reference proteome</keyword>
<gene>
    <name evidence="2" type="ORF">EG327_001680</name>
</gene>
<dbReference type="EMBL" id="WNWR01000147">
    <property type="protein sequence ID" value="KAE9990209.1"/>
    <property type="molecule type" value="Genomic_DNA"/>
</dbReference>
<sequence>MATTQNATLAQDTIGPHLETALSRQRQWRRQFKRSDLNPVSIPIPPSKARAGKPSYQVDQAQVDGPPSEDTGHWRRVGLQSDTGRRVRYNHLSLLIGGNLRNIPRVWIHPAATESADLVGPAQGQQRRQAKEDDLNLPYASTSYFSEQDIVANAGLGWLPAELYRTSKRCKEPALRTDSRVSWEAEIHIVVTELAGLAEAARTKSWRLGTCVSNFYTIASTYLTSTMARGPIETPSITSL</sequence>
<organism evidence="2 3">
    <name type="scientific">Venturia inaequalis</name>
    <name type="common">Apple scab fungus</name>
    <dbReference type="NCBI Taxonomy" id="5025"/>
    <lineage>
        <taxon>Eukaryota</taxon>
        <taxon>Fungi</taxon>
        <taxon>Dikarya</taxon>
        <taxon>Ascomycota</taxon>
        <taxon>Pezizomycotina</taxon>
        <taxon>Dothideomycetes</taxon>
        <taxon>Pleosporomycetidae</taxon>
        <taxon>Venturiales</taxon>
        <taxon>Venturiaceae</taxon>
        <taxon>Venturia</taxon>
    </lineage>
</organism>
<reference evidence="2 3" key="1">
    <citation type="submission" date="2019-07" db="EMBL/GenBank/DDBJ databases">
        <title>Venturia inaequalis Genome Resource.</title>
        <authorList>
            <person name="Lichtner F.J."/>
        </authorList>
    </citation>
    <scope>NUCLEOTIDE SEQUENCE [LARGE SCALE GENOMIC DNA]</scope>
    <source>
        <strain evidence="2 3">DMI_063113</strain>
    </source>
</reference>
<name>A0A8H3VJD3_VENIN</name>
<proteinExistence type="predicted"/>
<comment type="caution">
    <text evidence="2">The sequence shown here is derived from an EMBL/GenBank/DDBJ whole genome shotgun (WGS) entry which is preliminary data.</text>
</comment>
<evidence type="ECO:0000313" key="2">
    <source>
        <dbReference type="EMBL" id="KAE9990209.1"/>
    </source>
</evidence>
<dbReference type="Proteomes" id="UP000490939">
    <property type="component" value="Unassembled WGS sequence"/>
</dbReference>
<protein>
    <submittedName>
        <fullName evidence="2">Uncharacterized protein</fullName>
    </submittedName>
</protein>
<evidence type="ECO:0000256" key="1">
    <source>
        <dbReference type="SAM" id="MobiDB-lite"/>
    </source>
</evidence>
<feature type="compositionally biased region" description="Polar residues" evidence="1">
    <location>
        <begin position="1"/>
        <end position="11"/>
    </location>
</feature>
<evidence type="ECO:0000313" key="3">
    <source>
        <dbReference type="Proteomes" id="UP000490939"/>
    </source>
</evidence>
<accession>A0A8H3VJD3</accession>
<dbReference type="AlphaFoldDB" id="A0A8H3VJD3"/>